<dbReference type="EMBL" id="PVNL01000092">
    <property type="protein sequence ID" value="PRQ05580.1"/>
    <property type="molecule type" value="Genomic_DNA"/>
</dbReference>
<feature type="signal peptide" evidence="2">
    <location>
        <begin position="1"/>
        <end position="24"/>
    </location>
</feature>
<name>A0A2S9YKF1_9BACT</name>
<organism evidence="3 4">
    <name type="scientific">Enhygromyxa salina</name>
    <dbReference type="NCBI Taxonomy" id="215803"/>
    <lineage>
        <taxon>Bacteria</taxon>
        <taxon>Pseudomonadati</taxon>
        <taxon>Myxococcota</taxon>
        <taxon>Polyangia</taxon>
        <taxon>Nannocystales</taxon>
        <taxon>Nannocystaceae</taxon>
        <taxon>Enhygromyxa</taxon>
    </lineage>
</organism>
<gene>
    <name evidence="3" type="ORF">ENSA7_44700</name>
</gene>
<sequence>MKITFLHCAPLTLALATIGFTACGGDEPPGTDSLDTTGDTGDGDGDPGDGDGDGDGDTGDGDGDPGDGDGDPPTDTDMDGVFDADDNCPDIANPNQLDFDANGIGNVCDVQVFTSVSGTIDTTANADAGAFAGSCSIPLELIVTMGEVRIQLDDDAAVAAFEIVSLDFEDIPDKECQLNFGTAYVSLEDFGVDNNGEPFPVSMPHSTADHDAGAVVGSSDMPHPTLATGIILATTDPNEEPMPSDLNLDGTLAVFTANIDGAGASGTLAWADAEHVVAMDTFMITDPINLNIEFELVGLVGPLILAP</sequence>
<dbReference type="RefSeq" id="WP_181234008.1">
    <property type="nucleotide sequence ID" value="NZ_PVNL01000092.1"/>
</dbReference>
<proteinExistence type="predicted"/>
<dbReference type="GO" id="GO:0005509">
    <property type="term" value="F:calcium ion binding"/>
    <property type="evidence" value="ECO:0007669"/>
    <property type="project" value="InterPro"/>
</dbReference>
<protein>
    <submittedName>
        <fullName evidence="3">Uncharacterized protein</fullName>
    </submittedName>
</protein>
<keyword evidence="2" id="KW-0732">Signal</keyword>
<evidence type="ECO:0000256" key="1">
    <source>
        <dbReference type="SAM" id="MobiDB-lite"/>
    </source>
</evidence>
<dbReference type="Gene3D" id="4.10.1080.10">
    <property type="entry name" value="TSP type-3 repeat"/>
    <property type="match status" value="1"/>
</dbReference>
<feature type="compositionally biased region" description="Low complexity" evidence="1">
    <location>
        <begin position="28"/>
        <end position="39"/>
    </location>
</feature>
<accession>A0A2S9YKF1</accession>
<feature type="chain" id="PRO_5015556613" evidence="2">
    <location>
        <begin position="25"/>
        <end position="307"/>
    </location>
</feature>
<evidence type="ECO:0000313" key="4">
    <source>
        <dbReference type="Proteomes" id="UP000238823"/>
    </source>
</evidence>
<dbReference type="InterPro" id="IPR028974">
    <property type="entry name" value="TSP_type-3_rpt"/>
</dbReference>
<reference evidence="3 4" key="1">
    <citation type="submission" date="2018-03" db="EMBL/GenBank/DDBJ databases">
        <title>Draft Genome Sequences of the Obligatory Marine Myxobacteria Enhygromyxa salina SWB007.</title>
        <authorList>
            <person name="Poehlein A."/>
            <person name="Moghaddam J.A."/>
            <person name="Harms H."/>
            <person name="Alanjari M."/>
            <person name="Koenig G.M."/>
            <person name="Daniel R."/>
            <person name="Schaeberle T.F."/>
        </authorList>
    </citation>
    <scope>NUCLEOTIDE SEQUENCE [LARGE SCALE GENOMIC DNA]</scope>
    <source>
        <strain evidence="3 4">SWB007</strain>
    </source>
</reference>
<feature type="compositionally biased region" description="Acidic residues" evidence="1">
    <location>
        <begin position="41"/>
        <end position="88"/>
    </location>
</feature>
<comment type="caution">
    <text evidence="3">The sequence shown here is derived from an EMBL/GenBank/DDBJ whole genome shotgun (WGS) entry which is preliminary data.</text>
</comment>
<dbReference type="PROSITE" id="PS51257">
    <property type="entry name" value="PROKAR_LIPOPROTEIN"/>
    <property type="match status" value="1"/>
</dbReference>
<dbReference type="AlphaFoldDB" id="A0A2S9YKF1"/>
<dbReference type="Proteomes" id="UP000238823">
    <property type="component" value="Unassembled WGS sequence"/>
</dbReference>
<evidence type="ECO:0000256" key="2">
    <source>
        <dbReference type="SAM" id="SignalP"/>
    </source>
</evidence>
<evidence type="ECO:0000313" key="3">
    <source>
        <dbReference type="EMBL" id="PRQ05580.1"/>
    </source>
</evidence>
<feature type="region of interest" description="Disordered" evidence="1">
    <location>
        <begin position="25"/>
        <end position="94"/>
    </location>
</feature>